<proteinExistence type="predicted"/>
<dbReference type="InterPro" id="IPR036388">
    <property type="entry name" value="WH-like_DNA-bd_sf"/>
</dbReference>
<keyword evidence="2" id="KW-1185">Reference proteome</keyword>
<dbReference type="Gene3D" id="1.10.10.10">
    <property type="entry name" value="Winged helix-like DNA-binding domain superfamily/Winged helix DNA-binding domain"/>
    <property type="match status" value="1"/>
</dbReference>
<dbReference type="Proteomes" id="UP000549616">
    <property type="component" value="Unassembled WGS sequence"/>
</dbReference>
<organism evidence="1 2">
    <name type="scientific">Amycolatopsis endophytica</name>
    <dbReference type="NCBI Taxonomy" id="860233"/>
    <lineage>
        <taxon>Bacteria</taxon>
        <taxon>Bacillati</taxon>
        <taxon>Actinomycetota</taxon>
        <taxon>Actinomycetes</taxon>
        <taxon>Pseudonocardiales</taxon>
        <taxon>Pseudonocardiaceae</taxon>
        <taxon>Amycolatopsis</taxon>
    </lineage>
</organism>
<dbReference type="EMBL" id="JACCFK010000001">
    <property type="protein sequence ID" value="NYI89714.1"/>
    <property type="molecule type" value="Genomic_DNA"/>
</dbReference>
<dbReference type="SUPFAM" id="SSF46785">
    <property type="entry name" value="Winged helix' DNA-binding domain"/>
    <property type="match status" value="1"/>
</dbReference>
<sequence>MTANEASRRLGHSSGLCSFHLRQLARLGLIEEAPRGRGRVKPWRLRWESETESAEFDLHAEGSGGEAFSATLHLTPAERNDLAVSVRKLIKHYQDRIPERAGTQAVSVNFQAFPAPAERAGQ</sequence>
<dbReference type="InterPro" id="IPR036390">
    <property type="entry name" value="WH_DNA-bd_sf"/>
</dbReference>
<dbReference type="CDD" id="cd00090">
    <property type="entry name" value="HTH_ARSR"/>
    <property type="match status" value="1"/>
</dbReference>
<evidence type="ECO:0008006" key="3">
    <source>
        <dbReference type="Google" id="ProtNLM"/>
    </source>
</evidence>
<dbReference type="AlphaFoldDB" id="A0A853B4J7"/>
<dbReference type="InterPro" id="IPR011991">
    <property type="entry name" value="ArsR-like_HTH"/>
</dbReference>
<accession>A0A853B4J7</accession>
<evidence type="ECO:0000313" key="2">
    <source>
        <dbReference type="Proteomes" id="UP000549616"/>
    </source>
</evidence>
<gene>
    <name evidence="1" type="ORF">HNR02_003037</name>
</gene>
<comment type="caution">
    <text evidence="1">The sequence shown here is derived from an EMBL/GenBank/DDBJ whole genome shotgun (WGS) entry which is preliminary data.</text>
</comment>
<reference evidence="1 2" key="1">
    <citation type="submission" date="2020-07" db="EMBL/GenBank/DDBJ databases">
        <title>Sequencing the genomes of 1000 actinobacteria strains.</title>
        <authorList>
            <person name="Klenk H.-P."/>
        </authorList>
    </citation>
    <scope>NUCLEOTIDE SEQUENCE [LARGE SCALE GENOMIC DNA]</scope>
    <source>
        <strain evidence="1 2">DSM 104006</strain>
    </source>
</reference>
<protein>
    <recommendedName>
        <fullName evidence="3">ArsR family transcriptional regulator</fullName>
    </recommendedName>
</protein>
<evidence type="ECO:0000313" key="1">
    <source>
        <dbReference type="EMBL" id="NYI89714.1"/>
    </source>
</evidence>
<name>A0A853B4J7_9PSEU</name>